<dbReference type="Pfam" id="PF03124">
    <property type="entry name" value="EXS"/>
    <property type="match status" value="1"/>
</dbReference>
<dbReference type="GO" id="GO:0005315">
    <property type="term" value="F:phosphate transmembrane transporter activity"/>
    <property type="evidence" value="ECO:0000318"/>
    <property type="project" value="GO_Central"/>
</dbReference>
<feature type="compositionally biased region" description="Acidic residues" evidence="6">
    <location>
        <begin position="983"/>
        <end position="995"/>
    </location>
</feature>
<dbReference type="PROSITE" id="PS51382">
    <property type="entry name" value="SPX"/>
    <property type="match status" value="1"/>
</dbReference>
<dbReference type="RefSeq" id="XP_505420.2">
    <property type="nucleotide sequence ID" value="XM_505420.3"/>
</dbReference>
<dbReference type="InParanoid" id="Q6C1P2"/>
<reference evidence="10 11" key="1">
    <citation type="journal article" date="2004" name="Nature">
        <title>Genome evolution in yeasts.</title>
        <authorList>
            <consortium name="Genolevures"/>
            <person name="Dujon B."/>
            <person name="Sherman D."/>
            <person name="Fischer G."/>
            <person name="Durrens P."/>
            <person name="Casaregola S."/>
            <person name="Lafontaine I."/>
            <person name="de Montigny J."/>
            <person name="Marck C."/>
            <person name="Neuveglise C."/>
            <person name="Talla E."/>
            <person name="Goffard N."/>
            <person name="Frangeul L."/>
            <person name="Aigle M."/>
            <person name="Anthouard V."/>
            <person name="Babour A."/>
            <person name="Barbe V."/>
            <person name="Barnay S."/>
            <person name="Blanchin S."/>
            <person name="Beckerich J.M."/>
            <person name="Beyne E."/>
            <person name="Bleykasten C."/>
            <person name="Boisrame A."/>
            <person name="Boyer J."/>
            <person name="Cattolico L."/>
            <person name="Confanioleri F."/>
            <person name="de Daruvar A."/>
            <person name="Despons L."/>
            <person name="Fabre E."/>
            <person name="Fairhead C."/>
            <person name="Ferry-Dumazet H."/>
            <person name="Groppi A."/>
            <person name="Hantraye F."/>
            <person name="Hennequin C."/>
            <person name="Jauniaux N."/>
            <person name="Joyet P."/>
            <person name="Kachouri R."/>
            <person name="Kerrest A."/>
            <person name="Koszul R."/>
            <person name="Lemaire M."/>
            <person name="Lesur I."/>
            <person name="Ma L."/>
            <person name="Muller H."/>
            <person name="Nicaud J.M."/>
            <person name="Nikolski M."/>
            <person name="Oztas S."/>
            <person name="Ozier-Kalogeropoulos O."/>
            <person name="Pellenz S."/>
            <person name="Potier S."/>
            <person name="Richard G.F."/>
            <person name="Straub M.L."/>
            <person name="Suleau A."/>
            <person name="Swennene D."/>
            <person name="Tekaia F."/>
            <person name="Wesolowski-Louvel M."/>
            <person name="Westhof E."/>
            <person name="Wirth B."/>
            <person name="Zeniou-Meyer M."/>
            <person name="Zivanovic I."/>
            <person name="Bolotin-Fukuhara M."/>
            <person name="Thierry A."/>
            <person name="Bouchier C."/>
            <person name="Caudron B."/>
            <person name="Scarpelli C."/>
            <person name="Gaillardin C."/>
            <person name="Weissenbach J."/>
            <person name="Wincker P."/>
            <person name="Souciet J.L."/>
        </authorList>
    </citation>
    <scope>NUCLEOTIDE SEQUENCE [LARGE SCALE GENOMIC DNA]</scope>
    <source>
        <strain evidence="11">CLIB 122 / E 150</strain>
    </source>
</reference>
<keyword evidence="3 7" id="KW-0812">Transmembrane</keyword>
<feature type="transmembrane region" description="Helical" evidence="7">
    <location>
        <begin position="516"/>
        <end position="541"/>
    </location>
</feature>
<organism evidence="10 11">
    <name type="scientific">Yarrowia lipolytica (strain CLIB 122 / E 150)</name>
    <name type="common">Yeast</name>
    <name type="synonym">Candida lipolytica</name>
    <dbReference type="NCBI Taxonomy" id="284591"/>
    <lineage>
        <taxon>Eukaryota</taxon>
        <taxon>Fungi</taxon>
        <taxon>Dikarya</taxon>
        <taxon>Ascomycota</taxon>
        <taxon>Saccharomycotina</taxon>
        <taxon>Dipodascomycetes</taxon>
        <taxon>Dipodascales</taxon>
        <taxon>Dipodascales incertae sedis</taxon>
        <taxon>Yarrowia</taxon>
    </lineage>
</organism>
<dbReference type="OMA" id="GDMYCSL"/>
<feature type="region of interest" description="Disordered" evidence="6">
    <location>
        <begin position="875"/>
        <end position="995"/>
    </location>
</feature>
<keyword evidence="5 7" id="KW-0472">Membrane</keyword>
<evidence type="ECO:0000256" key="1">
    <source>
        <dbReference type="ARBA" id="ARBA00004141"/>
    </source>
</evidence>
<dbReference type="Proteomes" id="UP000001300">
    <property type="component" value="Chromosome F"/>
</dbReference>
<protein>
    <submittedName>
        <fullName evidence="10">YALI0F14597p</fullName>
    </submittedName>
</protein>
<dbReference type="GO" id="GO:0000822">
    <property type="term" value="F:inositol hexakisphosphate binding"/>
    <property type="evidence" value="ECO:0000318"/>
    <property type="project" value="GO_Central"/>
</dbReference>
<dbReference type="CDD" id="cd14475">
    <property type="entry name" value="SPX_SYG1_like"/>
    <property type="match status" value="1"/>
</dbReference>
<evidence type="ECO:0000256" key="5">
    <source>
        <dbReference type="ARBA" id="ARBA00023136"/>
    </source>
</evidence>
<evidence type="ECO:0000256" key="6">
    <source>
        <dbReference type="SAM" id="MobiDB-lite"/>
    </source>
</evidence>
<evidence type="ECO:0000256" key="4">
    <source>
        <dbReference type="ARBA" id="ARBA00022989"/>
    </source>
</evidence>
<feature type="transmembrane region" description="Helical" evidence="7">
    <location>
        <begin position="793"/>
        <end position="812"/>
    </location>
</feature>
<dbReference type="STRING" id="284591.Q6C1P2"/>
<feature type="compositionally biased region" description="Basic and acidic residues" evidence="6">
    <location>
        <begin position="964"/>
        <end position="982"/>
    </location>
</feature>
<keyword evidence="4 7" id="KW-1133">Transmembrane helix</keyword>
<feature type="domain" description="EXS" evidence="8">
    <location>
        <begin position="682"/>
        <end position="876"/>
    </location>
</feature>
<evidence type="ECO:0000313" key="11">
    <source>
        <dbReference type="Proteomes" id="UP000001300"/>
    </source>
</evidence>
<accession>Q6C1P2</accession>
<evidence type="ECO:0000259" key="8">
    <source>
        <dbReference type="PROSITE" id="PS51380"/>
    </source>
</evidence>
<feature type="transmembrane region" description="Helical" evidence="7">
    <location>
        <begin position="569"/>
        <end position="587"/>
    </location>
</feature>
<evidence type="ECO:0000256" key="7">
    <source>
        <dbReference type="SAM" id="Phobius"/>
    </source>
</evidence>
<comment type="subcellular location">
    <subcellularLocation>
        <location evidence="1">Membrane</location>
        <topology evidence="1">Multi-pass membrane protein</topology>
    </subcellularLocation>
</comment>
<keyword evidence="11" id="KW-1185">Reference proteome</keyword>
<feature type="compositionally biased region" description="Polar residues" evidence="6">
    <location>
        <begin position="109"/>
        <end position="122"/>
    </location>
</feature>
<dbReference type="InterPro" id="IPR004331">
    <property type="entry name" value="SPX_dom"/>
</dbReference>
<evidence type="ECO:0000259" key="9">
    <source>
        <dbReference type="PROSITE" id="PS51382"/>
    </source>
</evidence>
<feature type="domain" description="SPX" evidence="9">
    <location>
        <begin position="1"/>
        <end position="426"/>
    </location>
</feature>
<comment type="similarity">
    <text evidence="2">Belongs to the SYG1 (TC 2.A.94) family.</text>
</comment>
<dbReference type="GO" id="GO:0016036">
    <property type="term" value="P:cellular response to phosphate starvation"/>
    <property type="evidence" value="ECO:0000318"/>
    <property type="project" value="GO_Central"/>
</dbReference>
<dbReference type="OrthoDB" id="9970435at2759"/>
<dbReference type="KEGG" id="yli:2907770"/>
<dbReference type="VEuPathDB" id="FungiDB:YALI0_F14597g"/>
<dbReference type="GO" id="GO:0006817">
    <property type="term" value="P:phosphate ion transport"/>
    <property type="evidence" value="ECO:0000318"/>
    <property type="project" value="GO_Central"/>
</dbReference>
<feature type="region of interest" description="Disordered" evidence="6">
    <location>
        <begin position="83"/>
        <end position="213"/>
    </location>
</feature>
<feature type="transmembrane region" description="Helical" evidence="7">
    <location>
        <begin position="477"/>
        <end position="496"/>
    </location>
</feature>
<gene>
    <name evidence="10" type="ORF">YALI0_F14597g</name>
</gene>
<evidence type="ECO:0000313" key="10">
    <source>
        <dbReference type="EMBL" id="CAG78229.1"/>
    </source>
</evidence>
<sequence length="995" mass="114557">MKFTELLAEYQVPEWKSQYVDYKWGKKLLKKIPDDLKDRLKRHNTFNDEIDAPSEPQNIAAQQQAVLVDQTAGEASISPKTVAPAAAAATSPNTGITPGALLGEPSETEPFNSGSENDNYGATESREGSVEDHERHDPQSGGVASHDPNLSPSYMSRERLSRGQSGHPTPILLSKISTSGGDSVKLPPAALEGGTTPEMAPHRGIITRGKSSSGRADSVKAKFHIGTPKITPEVNTNYSVMDNSFSVIAPYDSEKDFIAWLDSQLDKVNEFYDQKMNETHERYRILVGQLVRLQRQKLHLRQRPNKPAREGLSVVERQIELPSLPSFAWLKKSDSNDVCDLDAENTRASSESALRGQNPHFHDATTDHEGISYASARRQLKTAMQEYYRSIELLRSYCTLNRTAFRKILKKYDKISGRHMSAYYMDLVDHTDFCNVENSRLDIVAAKVEDLYTNNFERGNRKHAISKLRSTGVNKTYYFATFRGGIFFGLAIPFFIEGLYRGCLNLVEHKSPDTQYLLQIWAGFFLILLFLLLFPLCCLVWNKYKINYTFIFEFSQDHLDYRQFFEMPAFYFFFMSIFAWLTFYSFWESSFRAVYYPCIFLVFAVVTFFMPLNIFYWSARQWLIRALSRILLSGLYPVEFRDFFLGDIICSMTYSMSNIALFFCLYSHEWSEGFHGIYNPSHCGSSHNRLMGFFNALPGIFRWLQCLRRFADTGDAFPHLANMTKYSLTIMYYVAQSVWRIDTTNGNRAFFIFFATVNSTYCFIWDIMMDWSLLEFGSKNFLLRNQLTYKVKWPYYTAMVVDLVLRFNWIWYAIFEQQIQQKQLLSFFVALSEIFRRVMWMFFRMENEHVSNVKRFRASRDVPLPYHVHVCAEPGETDETAVEEGHQADDEDEDEARDRMGSSTGVEWARESPGVSRDSPRKSRVTDSPLRKRGSHVEEGNTPSLRATATPVMEAISNMVQKAHTADFQRRKKPQDDQGKDSDGEDDDDDEDDDE</sequence>
<feature type="transmembrane region" description="Helical" evidence="7">
    <location>
        <begin position="644"/>
        <end position="666"/>
    </location>
</feature>
<dbReference type="FunCoup" id="Q6C1P2">
    <property type="interactions" value="572"/>
</dbReference>
<evidence type="ECO:0000256" key="2">
    <source>
        <dbReference type="ARBA" id="ARBA00009665"/>
    </source>
</evidence>
<feature type="transmembrane region" description="Helical" evidence="7">
    <location>
        <begin position="593"/>
        <end position="615"/>
    </location>
</feature>
<dbReference type="PANTHER" id="PTHR10783:SF103">
    <property type="entry name" value="SOLUTE CARRIER FAMILY 53 MEMBER 1"/>
    <property type="match status" value="1"/>
</dbReference>
<evidence type="ECO:0000256" key="3">
    <source>
        <dbReference type="ARBA" id="ARBA00022692"/>
    </source>
</evidence>
<feature type="transmembrane region" description="Helical" evidence="7">
    <location>
        <begin position="749"/>
        <end position="773"/>
    </location>
</feature>
<dbReference type="Pfam" id="PF03105">
    <property type="entry name" value="SPX"/>
    <property type="match status" value="1"/>
</dbReference>
<dbReference type="GO" id="GO:0005886">
    <property type="term" value="C:plasma membrane"/>
    <property type="evidence" value="ECO:0000318"/>
    <property type="project" value="GO_Central"/>
</dbReference>
<dbReference type="AlphaFoldDB" id="Q6C1P2"/>
<dbReference type="EMBL" id="CR382132">
    <property type="protein sequence ID" value="CAG78229.1"/>
    <property type="molecule type" value="Genomic_DNA"/>
</dbReference>
<proteinExistence type="inferred from homology"/>
<dbReference type="PANTHER" id="PTHR10783">
    <property type="entry name" value="XENOTROPIC AND POLYTROPIC RETROVIRUS RECEPTOR 1-RELATED"/>
    <property type="match status" value="1"/>
</dbReference>
<dbReference type="InterPro" id="IPR004342">
    <property type="entry name" value="EXS_C"/>
</dbReference>
<feature type="compositionally biased region" description="Basic and acidic residues" evidence="6">
    <location>
        <begin position="124"/>
        <end position="138"/>
    </location>
</feature>
<dbReference type="PROSITE" id="PS51380">
    <property type="entry name" value="EXS"/>
    <property type="match status" value="1"/>
</dbReference>
<dbReference type="HOGENOM" id="CLU_006116_1_1_1"/>
<name>Q6C1P2_YARLI</name>